<dbReference type="Pfam" id="PF14200">
    <property type="entry name" value="RicinB_lectin_2"/>
    <property type="match status" value="1"/>
</dbReference>
<name>A0AA38IDW0_9CUCU</name>
<dbReference type="EMBL" id="JALNTZ010000004">
    <property type="protein sequence ID" value="KAJ3656173.1"/>
    <property type="molecule type" value="Genomic_DNA"/>
</dbReference>
<dbReference type="Proteomes" id="UP001168821">
    <property type="component" value="Unassembled WGS sequence"/>
</dbReference>
<evidence type="ECO:0000256" key="1">
    <source>
        <dbReference type="SAM" id="SignalP"/>
    </source>
</evidence>
<feature type="chain" id="PRO_5041340040" description="Ricin B lectin domain-containing protein" evidence="1">
    <location>
        <begin position="23"/>
        <end position="153"/>
    </location>
</feature>
<dbReference type="Gene3D" id="2.80.10.50">
    <property type="match status" value="1"/>
</dbReference>
<protein>
    <recommendedName>
        <fullName evidence="2">Ricin B lectin domain-containing protein</fullName>
    </recommendedName>
</protein>
<accession>A0AA38IDW0</accession>
<dbReference type="InterPro" id="IPR035992">
    <property type="entry name" value="Ricin_B-like_lectins"/>
</dbReference>
<dbReference type="CDD" id="cd00161">
    <property type="entry name" value="beta-trefoil_Ricin-like"/>
    <property type="match status" value="1"/>
</dbReference>
<evidence type="ECO:0000313" key="4">
    <source>
        <dbReference type="Proteomes" id="UP001168821"/>
    </source>
</evidence>
<comment type="caution">
    <text evidence="3">The sequence shown here is derived from an EMBL/GenBank/DDBJ whole genome shotgun (WGS) entry which is preliminary data.</text>
</comment>
<evidence type="ECO:0000313" key="3">
    <source>
        <dbReference type="EMBL" id="KAJ3656173.1"/>
    </source>
</evidence>
<sequence>MVYFSQLLLWFMVFVLFPAVPAIECNTAQIYAFRAPGINYFAIDCSDPNHVRIQHYNANLAAQRWTIQCGSTTNLFYLVNVINGYVLNVNRTAPHYAIVSEKDGSLWQQWEIPSDTFVNEAIRSSLAINGSSSTAGPALFLSTAAQIWEFIKL</sequence>
<reference evidence="3" key="1">
    <citation type="journal article" date="2023" name="G3 (Bethesda)">
        <title>Whole genome assemblies of Zophobas morio and Tenebrio molitor.</title>
        <authorList>
            <person name="Kaur S."/>
            <person name="Stinson S.A."/>
            <person name="diCenzo G.C."/>
        </authorList>
    </citation>
    <scope>NUCLEOTIDE SEQUENCE</scope>
    <source>
        <strain evidence="3">QUZm001</strain>
    </source>
</reference>
<keyword evidence="1" id="KW-0732">Signal</keyword>
<proteinExistence type="predicted"/>
<keyword evidence="4" id="KW-1185">Reference proteome</keyword>
<feature type="domain" description="Ricin B lectin" evidence="2">
    <location>
        <begin position="62"/>
        <end position="137"/>
    </location>
</feature>
<evidence type="ECO:0000259" key="2">
    <source>
        <dbReference type="Pfam" id="PF14200"/>
    </source>
</evidence>
<organism evidence="3 4">
    <name type="scientific">Zophobas morio</name>
    <dbReference type="NCBI Taxonomy" id="2755281"/>
    <lineage>
        <taxon>Eukaryota</taxon>
        <taxon>Metazoa</taxon>
        <taxon>Ecdysozoa</taxon>
        <taxon>Arthropoda</taxon>
        <taxon>Hexapoda</taxon>
        <taxon>Insecta</taxon>
        <taxon>Pterygota</taxon>
        <taxon>Neoptera</taxon>
        <taxon>Endopterygota</taxon>
        <taxon>Coleoptera</taxon>
        <taxon>Polyphaga</taxon>
        <taxon>Cucujiformia</taxon>
        <taxon>Tenebrionidae</taxon>
        <taxon>Zophobas</taxon>
    </lineage>
</organism>
<dbReference type="SUPFAM" id="SSF50370">
    <property type="entry name" value="Ricin B-like lectins"/>
    <property type="match status" value="1"/>
</dbReference>
<feature type="signal peptide" evidence="1">
    <location>
        <begin position="1"/>
        <end position="22"/>
    </location>
</feature>
<dbReference type="AlphaFoldDB" id="A0AA38IDW0"/>
<dbReference type="InterPro" id="IPR000772">
    <property type="entry name" value="Ricin_B_lectin"/>
</dbReference>
<gene>
    <name evidence="3" type="ORF">Zmor_015269</name>
</gene>